<reference evidence="2 3" key="1">
    <citation type="journal article" date="2020" name="Nature">
        <title>Six reference-quality genomes reveal evolution of bat adaptations.</title>
        <authorList>
            <person name="Jebb D."/>
            <person name="Huang Z."/>
            <person name="Pippel M."/>
            <person name="Hughes G.M."/>
            <person name="Lavrichenko K."/>
            <person name="Devanna P."/>
            <person name="Winkler S."/>
            <person name="Jermiin L.S."/>
            <person name="Skirmuntt E.C."/>
            <person name="Katzourakis A."/>
            <person name="Burkitt-Gray L."/>
            <person name="Ray D.A."/>
            <person name="Sullivan K.A.M."/>
            <person name="Roscito J.G."/>
            <person name="Kirilenko B.M."/>
            <person name="Davalos L.M."/>
            <person name="Corthals A.P."/>
            <person name="Power M.L."/>
            <person name="Jones G."/>
            <person name="Ransome R.D."/>
            <person name="Dechmann D.K.N."/>
            <person name="Locatelli A.G."/>
            <person name="Puechmaille S.J."/>
            <person name="Fedrigo O."/>
            <person name="Jarvis E.D."/>
            <person name="Hiller M."/>
            <person name="Vernes S.C."/>
            <person name="Myers E.W."/>
            <person name="Teeling E.C."/>
        </authorList>
    </citation>
    <scope>NUCLEOTIDE SEQUENCE [LARGE SCALE GENOMIC DNA]</scope>
    <source>
        <strain evidence="2">MMyoMyo1</strain>
        <tissue evidence="2">Flight muscle</tissue>
    </source>
</reference>
<comment type="caution">
    <text evidence="2">The sequence shown here is derived from an EMBL/GenBank/DDBJ whole genome shotgun (WGS) entry which is preliminary data.</text>
</comment>
<keyword evidence="3" id="KW-1185">Reference proteome</keyword>
<sequence length="151" mass="17176">MSSEPGFSLRAAWLPPAIRLDPVPAARPPSPVTGELAEQVQQLSRPMRDAQAARVRGGQSYLEPGQKHALCFSGFQEAGRRCCARGHRPERWRRPQVTRSCPHRSRDVNRCPWSRQKRKKNLLEFESWSLRKERSANVDSFPPVKREPGPA</sequence>
<gene>
    <name evidence="2" type="ORF">mMyoMyo1_010022</name>
</gene>
<dbReference type="Proteomes" id="UP000527355">
    <property type="component" value="Unassembled WGS sequence"/>
</dbReference>
<evidence type="ECO:0000313" key="2">
    <source>
        <dbReference type="EMBL" id="KAF6379202.1"/>
    </source>
</evidence>
<dbReference type="AlphaFoldDB" id="A0A7J7ZY16"/>
<organism evidence="2 3">
    <name type="scientific">Myotis myotis</name>
    <name type="common">Greater mouse-eared bat</name>
    <name type="synonym">Vespertilio myotis</name>
    <dbReference type="NCBI Taxonomy" id="51298"/>
    <lineage>
        <taxon>Eukaryota</taxon>
        <taxon>Metazoa</taxon>
        <taxon>Chordata</taxon>
        <taxon>Craniata</taxon>
        <taxon>Vertebrata</taxon>
        <taxon>Euteleostomi</taxon>
        <taxon>Mammalia</taxon>
        <taxon>Eutheria</taxon>
        <taxon>Laurasiatheria</taxon>
        <taxon>Chiroptera</taxon>
        <taxon>Yangochiroptera</taxon>
        <taxon>Vespertilionidae</taxon>
        <taxon>Myotis</taxon>
    </lineage>
</organism>
<accession>A0A7J7ZY16</accession>
<evidence type="ECO:0000256" key="1">
    <source>
        <dbReference type="SAM" id="MobiDB-lite"/>
    </source>
</evidence>
<evidence type="ECO:0000313" key="3">
    <source>
        <dbReference type="Proteomes" id="UP000527355"/>
    </source>
</evidence>
<name>A0A7J7ZY16_MYOMY</name>
<proteinExistence type="predicted"/>
<protein>
    <submittedName>
        <fullName evidence="2">Uncharacterized protein</fullName>
    </submittedName>
</protein>
<feature type="region of interest" description="Disordered" evidence="1">
    <location>
        <begin position="93"/>
        <end position="113"/>
    </location>
</feature>
<dbReference type="EMBL" id="JABWUV010000002">
    <property type="protein sequence ID" value="KAF6379202.1"/>
    <property type="molecule type" value="Genomic_DNA"/>
</dbReference>